<proteinExistence type="predicted"/>
<dbReference type="Proteomes" id="UP000023152">
    <property type="component" value="Unassembled WGS sequence"/>
</dbReference>
<evidence type="ECO:0000313" key="1">
    <source>
        <dbReference type="EMBL" id="ETO05581.1"/>
    </source>
</evidence>
<dbReference type="AlphaFoldDB" id="X6LW29"/>
<name>X6LW29_RETFI</name>
<gene>
    <name evidence="1" type="ORF">RFI_31815</name>
</gene>
<sequence>MKYMGVWEGKVTKKTKWYNKWVPLIDHTNNKITIGKNEDNFAGMRILIAYHCFVLSKIENEFKTNINNKMILFYKDTGLHIECDEKIIAHFNFKNYEFVQQFNHLQIMDMFM</sequence>
<protein>
    <submittedName>
        <fullName evidence="1">Uncharacterized protein</fullName>
    </submittedName>
</protein>
<evidence type="ECO:0000313" key="2">
    <source>
        <dbReference type="Proteomes" id="UP000023152"/>
    </source>
</evidence>
<keyword evidence="2" id="KW-1185">Reference proteome</keyword>
<dbReference type="EMBL" id="ASPP01027960">
    <property type="protein sequence ID" value="ETO05581.1"/>
    <property type="molecule type" value="Genomic_DNA"/>
</dbReference>
<comment type="caution">
    <text evidence="1">The sequence shown here is derived from an EMBL/GenBank/DDBJ whole genome shotgun (WGS) entry which is preliminary data.</text>
</comment>
<accession>X6LW29</accession>
<organism evidence="1 2">
    <name type="scientific">Reticulomyxa filosa</name>
    <dbReference type="NCBI Taxonomy" id="46433"/>
    <lineage>
        <taxon>Eukaryota</taxon>
        <taxon>Sar</taxon>
        <taxon>Rhizaria</taxon>
        <taxon>Retaria</taxon>
        <taxon>Foraminifera</taxon>
        <taxon>Monothalamids</taxon>
        <taxon>Reticulomyxidae</taxon>
        <taxon>Reticulomyxa</taxon>
    </lineage>
</organism>
<reference evidence="1 2" key="1">
    <citation type="journal article" date="2013" name="Curr. Biol.">
        <title>The Genome of the Foraminiferan Reticulomyxa filosa.</title>
        <authorList>
            <person name="Glockner G."/>
            <person name="Hulsmann N."/>
            <person name="Schleicher M."/>
            <person name="Noegel A.A."/>
            <person name="Eichinger L."/>
            <person name="Gallinger C."/>
            <person name="Pawlowski J."/>
            <person name="Sierra R."/>
            <person name="Euteneuer U."/>
            <person name="Pillet L."/>
            <person name="Moustafa A."/>
            <person name="Platzer M."/>
            <person name="Groth M."/>
            <person name="Szafranski K."/>
            <person name="Schliwa M."/>
        </authorList>
    </citation>
    <scope>NUCLEOTIDE SEQUENCE [LARGE SCALE GENOMIC DNA]</scope>
</reference>